<dbReference type="GeneID" id="93346505"/>
<evidence type="ECO:0000313" key="2">
    <source>
        <dbReference type="Proteomes" id="UP000254400"/>
    </source>
</evidence>
<protein>
    <submittedName>
        <fullName evidence="1">Uncharacterized protein</fullName>
    </submittedName>
</protein>
<sequence length="92" mass="11219">MVSNRLIDNLKSKQNKWSYNQRIWVRGASIGWIKGYCDVKDKYVVERMVNGKLVVRLYMSENILEYEPWDEEKKKQHKKHVECIKRQKFIED</sequence>
<reference evidence="1 2" key="1">
    <citation type="submission" date="2018-06" db="EMBL/GenBank/DDBJ databases">
        <authorList>
            <consortium name="Pathogen Informatics"/>
            <person name="Doyle S."/>
        </authorList>
    </citation>
    <scope>NUCLEOTIDE SEQUENCE [LARGE SCALE GENOMIC DNA]</scope>
    <source>
        <strain evidence="1 2">NCTC10343</strain>
    </source>
</reference>
<dbReference type="Proteomes" id="UP000254400">
    <property type="component" value="Unassembled WGS sequence"/>
</dbReference>
<evidence type="ECO:0000313" key="1">
    <source>
        <dbReference type="EMBL" id="SUA70280.1"/>
    </source>
</evidence>
<accession>A0A378Y178</accession>
<dbReference type="AlphaFoldDB" id="A0A378Y178"/>
<dbReference type="RefSeq" id="WP_019687673.1">
    <property type="nucleotide sequence ID" value="NZ_CP036496.1"/>
</dbReference>
<gene>
    <name evidence="1" type="ORF">NCTC10343_03151</name>
</gene>
<proteinExistence type="predicted"/>
<dbReference type="EMBL" id="UGSC01000001">
    <property type="protein sequence ID" value="SUA70280.1"/>
    <property type="molecule type" value="Genomic_DNA"/>
</dbReference>
<organism evidence="1 2">
    <name type="scientific">Paenibacillus polymyxa</name>
    <name type="common">Bacillus polymyxa</name>
    <dbReference type="NCBI Taxonomy" id="1406"/>
    <lineage>
        <taxon>Bacteria</taxon>
        <taxon>Bacillati</taxon>
        <taxon>Bacillota</taxon>
        <taxon>Bacilli</taxon>
        <taxon>Bacillales</taxon>
        <taxon>Paenibacillaceae</taxon>
        <taxon>Paenibacillus</taxon>
    </lineage>
</organism>
<name>A0A378Y178_PAEPO</name>